<evidence type="ECO:0000256" key="5">
    <source>
        <dbReference type="ARBA" id="ARBA00044198"/>
    </source>
</evidence>
<dbReference type="GO" id="GO:0033204">
    <property type="term" value="F:ribonuclease P RNA binding"/>
    <property type="evidence" value="ECO:0007669"/>
    <property type="project" value="InterPro"/>
</dbReference>
<proteinExistence type="inferred from homology"/>
<dbReference type="EMBL" id="JH668356">
    <property type="protein sequence ID" value="KAG6448296.1"/>
    <property type="molecule type" value="Genomic_DNA"/>
</dbReference>
<reference evidence="7" key="1">
    <citation type="journal article" date="2016" name="Insect Biochem. Mol. Biol.">
        <title>Multifaceted biological insights from a draft genome sequence of the tobacco hornworm moth, Manduca sexta.</title>
        <authorList>
            <person name="Kanost M.R."/>
            <person name="Arrese E.L."/>
            <person name="Cao X."/>
            <person name="Chen Y.R."/>
            <person name="Chellapilla S."/>
            <person name="Goldsmith M.R."/>
            <person name="Grosse-Wilde E."/>
            <person name="Heckel D.G."/>
            <person name="Herndon N."/>
            <person name="Jiang H."/>
            <person name="Papanicolaou A."/>
            <person name="Qu J."/>
            <person name="Soulages J.L."/>
            <person name="Vogel H."/>
            <person name="Walters J."/>
            <person name="Waterhouse R.M."/>
            <person name="Ahn S.J."/>
            <person name="Almeida F.C."/>
            <person name="An C."/>
            <person name="Aqrawi P."/>
            <person name="Bretschneider A."/>
            <person name="Bryant W.B."/>
            <person name="Bucks S."/>
            <person name="Chao H."/>
            <person name="Chevignon G."/>
            <person name="Christen J.M."/>
            <person name="Clarke D.F."/>
            <person name="Dittmer N.T."/>
            <person name="Ferguson L.C.F."/>
            <person name="Garavelou S."/>
            <person name="Gordon K.H.J."/>
            <person name="Gunaratna R.T."/>
            <person name="Han Y."/>
            <person name="Hauser F."/>
            <person name="He Y."/>
            <person name="Heidel-Fischer H."/>
            <person name="Hirsh A."/>
            <person name="Hu Y."/>
            <person name="Jiang H."/>
            <person name="Kalra D."/>
            <person name="Klinner C."/>
            <person name="Konig C."/>
            <person name="Kovar C."/>
            <person name="Kroll A.R."/>
            <person name="Kuwar S.S."/>
            <person name="Lee S.L."/>
            <person name="Lehman R."/>
            <person name="Li K."/>
            <person name="Li Z."/>
            <person name="Liang H."/>
            <person name="Lovelace S."/>
            <person name="Lu Z."/>
            <person name="Mansfield J.H."/>
            <person name="McCulloch K.J."/>
            <person name="Mathew T."/>
            <person name="Morton B."/>
            <person name="Muzny D.M."/>
            <person name="Neunemann D."/>
            <person name="Ongeri F."/>
            <person name="Pauchet Y."/>
            <person name="Pu L.L."/>
            <person name="Pyrousis I."/>
            <person name="Rao X.J."/>
            <person name="Redding A."/>
            <person name="Roesel C."/>
            <person name="Sanchez-Gracia A."/>
            <person name="Schaack S."/>
            <person name="Shukla A."/>
            <person name="Tetreau G."/>
            <person name="Wang Y."/>
            <person name="Xiong G.H."/>
            <person name="Traut W."/>
            <person name="Walsh T.K."/>
            <person name="Worley K.C."/>
            <person name="Wu D."/>
            <person name="Wu W."/>
            <person name="Wu Y.Q."/>
            <person name="Zhang X."/>
            <person name="Zou Z."/>
            <person name="Zucker H."/>
            <person name="Briscoe A.D."/>
            <person name="Burmester T."/>
            <person name="Clem R.J."/>
            <person name="Feyereisen R."/>
            <person name="Grimmelikhuijzen C.J.P."/>
            <person name="Hamodrakas S.J."/>
            <person name="Hansson B.S."/>
            <person name="Huguet E."/>
            <person name="Jermiin L.S."/>
            <person name="Lan Q."/>
            <person name="Lehman H.K."/>
            <person name="Lorenzen M."/>
            <person name="Merzendorfer H."/>
            <person name="Michalopoulos I."/>
            <person name="Morton D.B."/>
            <person name="Muthukrishnan S."/>
            <person name="Oakeshott J.G."/>
            <person name="Palmer W."/>
            <person name="Park Y."/>
            <person name="Passarelli A.L."/>
            <person name="Rozas J."/>
            <person name="Schwartz L.M."/>
            <person name="Smith W."/>
            <person name="Southgate A."/>
            <person name="Vilcinskas A."/>
            <person name="Vogt R."/>
            <person name="Wang P."/>
            <person name="Werren J."/>
            <person name="Yu X.Q."/>
            <person name="Zhou J.J."/>
            <person name="Brown S.J."/>
            <person name="Scherer S.E."/>
            <person name="Richards S."/>
            <person name="Blissard G.W."/>
        </authorList>
    </citation>
    <scope>NUCLEOTIDE SEQUENCE</scope>
</reference>
<dbReference type="GO" id="GO:0006364">
    <property type="term" value="P:rRNA processing"/>
    <property type="evidence" value="ECO:0007669"/>
    <property type="project" value="UniProtKB-KW"/>
</dbReference>
<dbReference type="GO" id="GO:0001682">
    <property type="term" value="P:tRNA 5'-leader removal"/>
    <property type="evidence" value="ECO:0007669"/>
    <property type="project" value="InterPro"/>
</dbReference>
<dbReference type="Pfam" id="PF01900">
    <property type="entry name" value="RNase_P_Rpp14"/>
    <property type="match status" value="1"/>
</dbReference>
<dbReference type="AlphaFoldDB" id="A0A922CJH0"/>
<reference evidence="7" key="2">
    <citation type="submission" date="2020-12" db="EMBL/GenBank/DDBJ databases">
        <authorList>
            <person name="Kanost M."/>
        </authorList>
    </citation>
    <scope>NUCLEOTIDE SEQUENCE</scope>
</reference>
<evidence type="ECO:0000313" key="7">
    <source>
        <dbReference type="EMBL" id="KAG6448296.1"/>
    </source>
</evidence>
<evidence type="ECO:0000256" key="4">
    <source>
        <dbReference type="ARBA" id="ARBA00023242"/>
    </source>
</evidence>
<accession>A0A922CJH0</accession>
<name>A0A922CJH0_MANSE</name>
<sequence length="156" mass="18094">MVRFKNRYVTVEISSPSVADDVPLKLKSKMFYETVLNKVQQLHGDYGVAAIRAGLLTRYCNEYTRIAILRVRHGPHMFVTSTLPFITKIGTLDVRLNTLHVSATLKHSFKFIQEHQRAYLINKWSKLKSDVERKYMEQVVMDFTDVDVAINLEKFA</sequence>
<evidence type="ECO:0000256" key="1">
    <source>
        <dbReference type="ARBA" id="ARBA00010800"/>
    </source>
</evidence>
<dbReference type="GO" id="GO:0030677">
    <property type="term" value="C:ribonuclease P complex"/>
    <property type="evidence" value="ECO:0007669"/>
    <property type="project" value="InterPro"/>
</dbReference>
<evidence type="ECO:0000256" key="6">
    <source>
        <dbReference type="PIRNR" id="PIRNR023803"/>
    </source>
</evidence>
<organism evidence="7 8">
    <name type="scientific">Manduca sexta</name>
    <name type="common">Tobacco hawkmoth</name>
    <name type="synonym">Tobacco hornworm</name>
    <dbReference type="NCBI Taxonomy" id="7130"/>
    <lineage>
        <taxon>Eukaryota</taxon>
        <taxon>Metazoa</taxon>
        <taxon>Ecdysozoa</taxon>
        <taxon>Arthropoda</taxon>
        <taxon>Hexapoda</taxon>
        <taxon>Insecta</taxon>
        <taxon>Pterygota</taxon>
        <taxon>Neoptera</taxon>
        <taxon>Endopterygota</taxon>
        <taxon>Lepidoptera</taxon>
        <taxon>Glossata</taxon>
        <taxon>Ditrysia</taxon>
        <taxon>Bombycoidea</taxon>
        <taxon>Sphingidae</taxon>
        <taxon>Sphinginae</taxon>
        <taxon>Sphingini</taxon>
        <taxon>Manduca</taxon>
    </lineage>
</organism>
<dbReference type="PIRSF" id="PIRSF023803">
    <property type="entry name" value="Ribonuclease_P_prd"/>
    <property type="match status" value="1"/>
</dbReference>
<dbReference type="PANTHER" id="PTHR48414">
    <property type="entry name" value="POP5 HOMOLOG, RIBONUCLEASE P_MRP SUBUNIT"/>
    <property type="match status" value="1"/>
</dbReference>
<evidence type="ECO:0000256" key="2">
    <source>
        <dbReference type="ARBA" id="ARBA00022552"/>
    </source>
</evidence>
<keyword evidence="2" id="KW-0698">rRNA processing</keyword>
<comment type="caution">
    <text evidence="7">The sequence shown here is derived from an EMBL/GenBank/DDBJ whole genome shotgun (WGS) entry which is preliminary data.</text>
</comment>
<dbReference type="InterPro" id="IPR016819">
    <property type="entry name" value="RNase_P/MRP_POP5"/>
</dbReference>
<dbReference type="InterPro" id="IPR002759">
    <property type="entry name" value="Pop5/Rpp14/Rnp2-like"/>
</dbReference>
<dbReference type="Proteomes" id="UP000791440">
    <property type="component" value="Unassembled WGS sequence"/>
</dbReference>
<evidence type="ECO:0000313" key="8">
    <source>
        <dbReference type="Proteomes" id="UP000791440"/>
    </source>
</evidence>
<comment type="subcellular location">
    <subcellularLocation>
        <location evidence="6">Nucleus</location>
        <location evidence="6">Nucleolus</location>
    </subcellularLocation>
</comment>
<dbReference type="PANTHER" id="PTHR48414:SF1">
    <property type="entry name" value="POP5 HOMOLOG, RIBONUCLEASE P_MRP SUBUNIT"/>
    <property type="match status" value="1"/>
</dbReference>
<keyword evidence="3 6" id="KW-0819">tRNA processing</keyword>
<keyword evidence="4 6" id="KW-0539">Nucleus</keyword>
<evidence type="ECO:0000256" key="3">
    <source>
        <dbReference type="ARBA" id="ARBA00022694"/>
    </source>
</evidence>
<dbReference type="Gene3D" id="3.30.70.3250">
    <property type="entry name" value="Ribonuclease P, Pop5 subunit"/>
    <property type="match status" value="1"/>
</dbReference>
<gene>
    <name evidence="7" type="ORF">O3G_MSEX005440</name>
</gene>
<dbReference type="GO" id="GO:0005730">
    <property type="term" value="C:nucleolus"/>
    <property type="evidence" value="ECO:0007669"/>
    <property type="project" value="UniProtKB-SubCell"/>
</dbReference>
<dbReference type="InterPro" id="IPR038085">
    <property type="entry name" value="Rnp2-like_sf"/>
</dbReference>
<protein>
    <recommendedName>
        <fullName evidence="5 6">Ribonuclease P/MRP protein subunit POP5</fullName>
    </recommendedName>
</protein>
<dbReference type="SUPFAM" id="SSF160350">
    <property type="entry name" value="Rnp2-like"/>
    <property type="match status" value="1"/>
</dbReference>
<comment type="similarity">
    <text evidence="1 6">Belongs to the eukaryotic/archaeal RNase P protein component 2 family.</text>
</comment>
<comment type="function">
    <text evidence="6">Component of ribonuclease P, a protein complex that generates mature tRNA molecules by cleaving their 5'-ends.</text>
</comment>
<keyword evidence="8" id="KW-1185">Reference proteome</keyword>